<dbReference type="OrthoDB" id="7759717at2759"/>
<evidence type="ECO:0000313" key="2">
    <source>
        <dbReference type="Proteomes" id="UP001652740"/>
    </source>
</evidence>
<proteinExistence type="predicted"/>
<dbReference type="AlphaFoldDB" id="A0A6J1WH58"/>
<dbReference type="GeneID" id="113513701"/>
<organism evidence="2 3">
    <name type="scientific">Galleria mellonella</name>
    <name type="common">Greater wax moth</name>
    <dbReference type="NCBI Taxonomy" id="7137"/>
    <lineage>
        <taxon>Eukaryota</taxon>
        <taxon>Metazoa</taxon>
        <taxon>Ecdysozoa</taxon>
        <taxon>Arthropoda</taxon>
        <taxon>Hexapoda</taxon>
        <taxon>Insecta</taxon>
        <taxon>Pterygota</taxon>
        <taxon>Neoptera</taxon>
        <taxon>Endopterygota</taxon>
        <taxon>Lepidoptera</taxon>
        <taxon>Glossata</taxon>
        <taxon>Ditrysia</taxon>
        <taxon>Pyraloidea</taxon>
        <taxon>Pyralidae</taxon>
        <taxon>Galleriinae</taxon>
        <taxon>Galleria</taxon>
    </lineage>
</organism>
<protein>
    <submittedName>
        <fullName evidence="3">Uncharacterized protein LOC113513701</fullName>
    </submittedName>
</protein>
<feature type="chain" id="PRO_5026781828" evidence="1">
    <location>
        <begin position="17"/>
        <end position="239"/>
    </location>
</feature>
<dbReference type="InParanoid" id="A0A6J1WH58"/>
<gene>
    <name evidence="3" type="primary">LOC113513701</name>
</gene>
<name>A0A6J1WH58_GALME</name>
<reference evidence="3" key="1">
    <citation type="submission" date="2025-08" db="UniProtKB">
        <authorList>
            <consortium name="RefSeq"/>
        </authorList>
    </citation>
    <scope>IDENTIFICATION</scope>
    <source>
        <tissue evidence="3">Whole larvae</tissue>
    </source>
</reference>
<keyword evidence="1" id="KW-0732">Signal</keyword>
<dbReference type="Proteomes" id="UP001652740">
    <property type="component" value="Unplaced"/>
</dbReference>
<accession>A0A6J1WH58</accession>
<evidence type="ECO:0000313" key="3">
    <source>
        <dbReference type="RefSeq" id="XP_026753490.1"/>
    </source>
</evidence>
<sequence>MFRNLFYLFFFLSASAVYCQIQWHSRSRLMDFDKYYRNVIQETVYEVEKRGWSSLRFNDNITQTLGEVLYDWHFNGSVTYTNGFLVSVQQLQVTNTQQFINNRTLPDNSTALFAGVQGRFFMRDTRVGFDVYVQLLNEDKPQWYTGIYNHQTVEFSLTIQKNLRTNEMSTSSTLQSLSAGIGNRMVYMPANNVTEALSRVYVPSNNWNGIRDWGTAVFAPIMLDIAKNHIAFPKFCLGC</sequence>
<dbReference type="KEGG" id="gmw:113513701"/>
<feature type="signal peptide" evidence="1">
    <location>
        <begin position="1"/>
        <end position="16"/>
    </location>
</feature>
<keyword evidence="2" id="KW-1185">Reference proteome</keyword>
<dbReference type="RefSeq" id="XP_026753490.1">
    <property type="nucleotide sequence ID" value="XM_026897689.3"/>
</dbReference>
<evidence type="ECO:0000256" key="1">
    <source>
        <dbReference type="SAM" id="SignalP"/>
    </source>
</evidence>